<accession>W9QU22</accession>
<proteinExistence type="predicted"/>
<dbReference type="EMBL" id="KE343693">
    <property type="protein sequence ID" value="EXB38408.1"/>
    <property type="molecule type" value="Genomic_DNA"/>
</dbReference>
<sequence>MMSPMTSRDTKDRAWTLNGPGTNSDLRFATAYNCCVPRAMQEHTFEPSHQSALEWDKLVLCCRIADLA</sequence>
<keyword evidence="2" id="KW-1185">Reference proteome</keyword>
<evidence type="ECO:0000313" key="2">
    <source>
        <dbReference type="Proteomes" id="UP000030645"/>
    </source>
</evidence>
<evidence type="ECO:0000313" key="1">
    <source>
        <dbReference type="EMBL" id="EXB38408.1"/>
    </source>
</evidence>
<gene>
    <name evidence="1" type="ORF">L484_022307</name>
</gene>
<name>W9QU22_9ROSA</name>
<protein>
    <submittedName>
        <fullName evidence="1">Uncharacterized protein</fullName>
    </submittedName>
</protein>
<dbReference type="Proteomes" id="UP000030645">
    <property type="component" value="Unassembled WGS sequence"/>
</dbReference>
<dbReference type="AlphaFoldDB" id="W9QU22"/>
<reference evidence="2" key="1">
    <citation type="submission" date="2013-01" db="EMBL/GenBank/DDBJ databases">
        <title>Draft Genome Sequence of a Mulberry Tree, Morus notabilis C.K. Schneid.</title>
        <authorList>
            <person name="He N."/>
            <person name="Zhao S."/>
        </authorList>
    </citation>
    <scope>NUCLEOTIDE SEQUENCE</scope>
</reference>
<organism evidence="1 2">
    <name type="scientific">Morus notabilis</name>
    <dbReference type="NCBI Taxonomy" id="981085"/>
    <lineage>
        <taxon>Eukaryota</taxon>
        <taxon>Viridiplantae</taxon>
        <taxon>Streptophyta</taxon>
        <taxon>Embryophyta</taxon>
        <taxon>Tracheophyta</taxon>
        <taxon>Spermatophyta</taxon>
        <taxon>Magnoliopsida</taxon>
        <taxon>eudicotyledons</taxon>
        <taxon>Gunneridae</taxon>
        <taxon>Pentapetalae</taxon>
        <taxon>rosids</taxon>
        <taxon>fabids</taxon>
        <taxon>Rosales</taxon>
        <taxon>Moraceae</taxon>
        <taxon>Moreae</taxon>
        <taxon>Morus</taxon>
    </lineage>
</organism>